<dbReference type="PRINTS" id="PR00111">
    <property type="entry name" value="ABHYDROLASE"/>
</dbReference>
<dbReference type="PANTHER" id="PTHR43798:SF33">
    <property type="entry name" value="HYDROLASE, PUTATIVE (AFU_ORTHOLOGUE AFUA_2G14860)-RELATED"/>
    <property type="match status" value="1"/>
</dbReference>
<keyword evidence="3" id="KW-1185">Reference proteome</keyword>
<dbReference type="AlphaFoldDB" id="A0A318K7H9"/>
<dbReference type="InterPro" id="IPR000073">
    <property type="entry name" value="AB_hydrolase_1"/>
</dbReference>
<evidence type="ECO:0000313" key="2">
    <source>
        <dbReference type="EMBL" id="PXX68634.1"/>
    </source>
</evidence>
<dbReference type="Gene3D" id="3.40.50.1820">
    <property type="entry name" value="alpha/beta hydrolase"/>
    <property type="match status" value="1"/>
</dbReference>
<dbReference type="Pfam" id="PF00561">
    <property type="entry name" value="Abhydrolase_1"/>
    <property type="match status" value="1"/>
</dbReference>
<evidence type="ECO:0000313" key="3">
    <source>
        <dbReference type="Proteomes" id="UP000247569"/>
    </source>
</evidence>
<dbReference type="RefSeq" id="WP_040738799.1">
    <property type="nucleotide sequence ID" value="NZ_QJKF01000002.1"/>
</dbReference>
<dbReference type="PRINTS" id="PR00412">
    <property type="entry name" value="EPOXHYDRLASE"/>
</dbReference>
<name>A0A318K7H9_9NOCA</name>
<comment type="caution">
    <text evidence="2">The sequence shown here is derived from an EMBL/GenBank/DDBJ whole genome shotgun (WGS) entry which is preliminary data.</text>
</comment>
<sequence>MAREQPDIAVRQITANGIDITAAIAGTGPAVLLLHGFPHTWQVWREVIGPLAQHHRVIAPDLRGLGASTRTPGGYDAGTLATDAEALLDALGETRAAVVAMDLGATAAFLLAMRRPDRVSRLVLMEAVLGPLPGAEAFLAGGPPWWFGLHAVPGLAEKVLLGNESDYIDWFLSIGTRGRGVPPAIRDAFTSAYTGPDALRCAFAHYRAMPETADQIRQAVAATRLTVPTMAIGARPVGDALANQLRPITDTLTEHVLQDCGHIIPLDRPDLLAPLLTEFLSGAAGSGRCP</sequence>
<reference evidence="2 3" key="1">
    <citation type="submission" date="2018-05" db="EMBL/GenBank/DDBJ databases">
        <title>Genomic Encyclopedia of Type Strains, Phase IV (KMG-IV): sequencing the most valuable type-strain genomes for metagenomic binning, comparative biology and taxonomic classification.</title>
        <authorList>
            <person name="Goeker M."/>
        </authorList>
    </citation>
    <scope>NUCLEOTIDE SEQUENCE [LARGE SCALE GENOMIC DNA]</scope>
    <source>
        <strain evidence="2 3">DSM 44704</strain>
    </source>
</reference>
<dbReference type="PANTHER" id="PTHR43798">
    <property type="entry name" value="MONOACYLGLYCEROL LIPASE"/>
    <property type="match status" value="1"/>
</dbReference>
<proteinExistence type="predicted"/>
<dbReference type="InterPro" id="IPR000639">
    <property type="entry name" value="Epox_hydrolase-like"/>
</dbReference>
<accession>A0A318K7H9</accession>
<dbReference type="Proteomes" id="UP000247569">
    <property type="component" value="Unassembled WGS sequence"/>
</dbReference>
<protein>
    <submittedName>
        <fullName evidence="2">Pimeloyl-ACP methyl ester carboxylesterase</fullName>
    </submittedName>
</protein>
<dbReference type="InterPro" id="IPR050266">
    <property type="entry name" value="AB_hydrolase_sf"/>
</dbReference>
<feature type="domain" description="AB hydrolase-1" evidence="1">
    <location>
        <begin position="29"/>
        <end position="148"/>
    </location>
</feature>
<dbReference type="InterPro" id="IPR029058">
    <property type="entry name" value="AB_hydrolase_fold"/>
</dbReference>
<organism evidence="2 3">
    <name type="scientific">Nocardia tenerifensis</name>
    <dbReference type="NCBI Taxonomy" id="228006"/>
    <lineage>
        <taxon>Bacteria</taxon>
        <taxon>Bacillati</taxon>
        <taxon>Actinomycetota</taxon>
        <taxon>Actinomycetes</taxon>
        <taxon>Mycobacteriales</taxon>
        <taxon>Nocardiaceae</taxon>
        <taxon>Nocardia</taxon>
    </lineage>
</organism>
<evidence type="ECO:0000259" key="1">
    <source>
        <dbReference type="Pfam" id="PF00561"/>
    </source>
</evidence>
<dbReference type="OrthoDB" id="3507586at2"/>
<dbReference type="SUPFAM" id="SSF53474">
    <property type="entry name" value="alpha/beta-Hydrolases"/>
    <property type="match status" value="1"/>
</dbReference>
<dbReference type="GO" id="GO:0003824">
    <property type="term" value="F:catalytic activity"/>
    <property type="evidence" value="ECO:0007669"/>
    <property type="project" value="InterPro"/>
</dbReference>
<gene>
    <name evidence="2" type="ORF">DFR70_102318</name>
</gene>
<dbReference type="EMBL" id="QJKF01000002">
    <property type="protein sequence ID" value="PXX68634.1"/>
    <property type="molecule type" value="Genomic_DNA"/>
</dbReference>
<dbReference type="GO" id="GO:0016020">
    <property type="term" value="C:membrane"/>
    <property type="evidence" value="ECO:0007669"/>
    <property type="project" value="TreeGrafter"/>
</dbReference>